<proteinExistence type="predicted"/>
<name>A0ABQ6DFT9_9HYPH</name>
<evidence type="ECO:0000313" key="2">
    <source>
        <dbReference type="Proteomes" id="UP001156881"/>
    </source>
</evidence>
<evidence type="ECO:0000313" key="1">
    <source>
        <dbReference type="EMBL" id="GLS47072.1"/>
    </source>
</evidence>
<comment type="caution">
    <text evidence="1">The sequence shown here is derived from an EMBL/GenBank/DDBJ whole genome shotgun (WGS) entry which is preliminary data.</text>
</comment>
<dbReference type="Proteomes" id="UP001156881">
    <property type="component" value="Unassembled WGS sequence"/>
</dbReference>
<accession>A0ABQ6DFT9</accession>
<reference evidence="2" key="1">
    <citation type="journal article" date="2019" name="Int. J. Syst. Evol. Microbiol.">
        <title>The Global Catalogue of Microorganisms (GCM) 10K type strain sequencing project: providing services to taxonomists for standard genome sequencing and annotation.</title>
        <authorList>
            <consortium name="The Broad Institute Genomics Platform"/>
            <consortium name="The Broad Institute Genome Sequencing Center for Infectious Disease"/>
            <person name="Wu L."/>
            <person name="Ma J."/>
        </authorList>
    </citation>
    <scope>NUCLEOTIDE SEQUENCE [LARGE SCALE GENOMIC DNA]</scope>
    <source>
        <strain evidence="2">NBRC 107710</strain>
    </source>
</reference>
<organism evidence="1 2">
    <name type="scientific">Methylobacterium brachythecii</name>
    <dbReference type="NCBI Taxonomy" id="1176177"/>
    <lineage>
        <taxon>Bacteria</taxon>
        <taxon>Pseudomonadati</taxon>
        <taxon>Pseudomonadota</taxon>
        <taxon>Alphaproteobacteria</taxon>
        <taxon>Hyphomicrobiales</taxon>
        <taxon>Methylobacteriaceae</taxon>
        <taxon>Methylobacterium</taxon>
    </lineage>
</organism>
<gene>
    <name evidence="1" type="ORF">GCM10007884_50740</name>
</gene>
<protein>
    <submittedName>
        <fullName evidence="1">Uncharacterized protein</fullName>
    </submittedName>
</protein>
<keyword evidence="2" id="KW-1185">Reference proteome</keyword>
<dbReference type="EMBL" id="BSPG01000077">
    <property type="protein sequence ID" value="GLS47072.1"/>
    <property type="molecule type" value="Genomic_DNA"/>
</dbReference>
<sequence>MNRGTPEHSVFSDVRLSMDRVTHYFEESFLEAKANSVNSSPKYHLSDSIVEESPTIFSEELARIYLIHA</sequence>